<sequence length="93" mass="10999">MDKKICNRCVNWRPHVQYPFIGLCIKLGKLTVDDDTCSFFEEVNIKSNEFYWIPEMKTRVFGDEAKIFLKNGYRVFLGAYVDPDVREEIYGSF</sequence>
<proteinExistence type="predicted"/>
<dbReference type="Proteomes" id="UP000010469">
    <property type="component" value="Chromosome"/>
</dbReference>
<evidence type="ECO:0000313" key="2">
    <source>
        <dbReference type="Proteomes" id="UP000010469"/>
    </source>
</evidence>
<gene>
    <name evidence="1" type="ordered locus">Calag_0365</name>
</gene>
<dbReference type="HOGENOM" id="CLU_2392736_0_0_2"/>
<evidence type="ECO:0000313" key="1">
    <source>
        <dbReference type="EMBL" id="AFZ70141.1"/>
    </source>
</evidence>
<dbReference type="KEGG" id="clg:Calag_0365"/>
<reference evidence="2" key="1">
    <citation type="submission" date="2012-03" db="EMBL/GenBank/DDBJ databases">
        <title>Complete genome of Caldisphaera lagunensis DSM 15908.</title>
        <authorList>
            <person name="Lucas S."/>
            <person name="Copeland A."/>
            <person name="Lapidus A."/>
            <person name="Glavina del Rio T."/>
            <person name="Dalin E."/>
            <person name="Tice H."/>
            <person name="Bruce D."/>
            <person name="Goodwin L."/>
            <person name="Pitluck S."/>
            <person name="Peters L."/>
            <person name="Mikhailova N."/>
            <person name="Teshima H."/>
            <person name="Kyrpides N."/>
            <person name="Mavromatis K."/>
            <person name="Ivanova N."/>
            <person name="Brettin T."/>
            <person name="Detter J.C."/>
            <person name="Han C."/>
            <person name="Larimer F."/>
            <person name="Land M."/>
            <person name="Hauser L."/>
            <person name="Markowitz V."/>
            <person name="Cheng J.-F."/>
            <person name="Hugenholtz P."/>
            <person name="Woyke T."/>
            <person name="Wu D."/>
            <person name="Spring S."/>
            <person name="Schroeder M."/>
            <person name="Brambilla E."/>
            <person name="Klenk H.-P."/>
            <person name="Eisen J.A."/>
        </authorList>
    </citation>
    <scope>NUCLEOTIDE SEQUENCE [LARGE SCALE GENOMIC DNA]</scope>
    <source>
        <strain evidence="2">DSM 15908 / JCM 11604 / IC-154</strain>
    </source>
</reference>
<dbReference type="RefSeq" id="WP_015232039.1">
    <property type="nucleotide sequence ID" value="NC_019791.1"/>
</dbReference>
<dbReference type="EMBL" id="CP003378">
    <property type="protein sequence ID" value="AFZ70141.1"/>
    <property type="molecule type" value="Genomic_DNA"/>
</dbReference>
<organism evidence="1 2">
    <name type="scientific">Caldisphaera lagunensis (strain DSM 15908 / JCM 11604 / ANMR 0165 / IC-154)</name>
    <dbReference type="NCBI Taxonomy" id="1056495"/>
    <lineage>
        <taxon>Archaea</taxon>
        <taxon>Thermoproteota</taxon>
        <taxon>Thermoprotei</taxon>
        <taxon>Acidilobales</taxon>
        <taxon>Caldisphaeraceae</taxon>
        <taxon>Caldisphaera</taxon>
    </lineage>
</organism>
<dbReference type="AlphaFoldDB" id="L0A8I9"/>
<name>L0A8I9_CALLD</name>
<dbReference type="OrthoDB" id="45156at2157"/>
<dbReference type="InParanoid" id="L0A8I9"/>
<dbReference type="STRING" id="1056495.Calag_0365"/>
<keyword evidence="2" id="KW-1185">Reference proteome</keyword>
<accession>L0A8I9</accession>
<dbReference type="GeneID" id="14211625"/>
<dbReference type="eggNOG" id="arCOG10177">
    <property type="taxonomic scope" value="Archaea"/>
</dbReference>
<protein>
    <submittedName>
        <fullName evidence="1">Uncharacterized protein</fullName>
    </submittedName>
</protein>